<organism evidence="3 4">
    <name type="scientific">Halalkalibacillus sediminis</name>
    <dbReference type="NCBI Taxonomy" id="2018042"/>
    <lineage>
        <taxon>Bacteria</taxon>
        <taxon>Bacillati</taxon>
        <taxon>Bacillota</taxon>
        <taxon>Bacilli</taxon>
        <taxon>Bacillales</taxon>
        <taxon>Bacillaceae</taxon>
        <taxon>Halalkalibacillus</taxon>
    </lineage>
</organism>
<feature type="compositionally biased region" description="Acidic residues" evidence="1">
    <location>
        <begin position="84"/>
        <end position="94"/>
    </location>
</feature>
<feature type="compositionally biased region" description="Low complexity" evidence="1">
    <location>
        <begin position="66"/>
        <end position="76"/>
    </location>
</feature>
<dbReference type="AlphaFoldDB" id="A0A2I0QWF4"/>
<comment type="caution">
    <text evidence="3">The sequence shown here is derived from an EMBL/GenBank/DDBJ whole genome shotgun (WGS) entry which is preliminary data.</text>
</comment>
<reference evidence="3 4" key="1">
    <citation type="submission" date="2017-06" db="EMBL/GenBank/DDBJ databases">
        <title>the draft geome sequence of Illustriluteabacillus marina B3227.</title>
        <authorList>
            <person name="He R.-H."/>
            <person name="Du Z.-J."/>
        </authorList>
    </citation>
    <scope>NUCLEOTIDE SEQUENCE [LARGE SCALE GENOMIC DNA]</scope>
    <source>
        <strain evidence="3 4">B3227</strain>
    </source>
</reference>
<keyword evidence="2" id="KW-1133">Transmembrane helix</keyword>
<gene>
    <name evidence="3" type="ORF">CEY16_02490</name>
</gene>
<dbReference type="OrthoDB" id="2476549at2"/>
<evidence type="ECO:0000256" key="1">
    <source>
        <dbReference type="SAM" id="MobiDB-lite"/>
    </source>
</evidence>
<name>A0A2I0QWF4_9BACI</name>
<proteinExistence type="predicted"/>
<evidence type="ECO:0000313" key="4">
    <source>
        <dbReference type="Proteomes" id="UP000243524"/>
    </source>
</evidence>
<feature type="transmembrane region" description="Helical" evidence="2">
    <location>
        <begin position="6"/>
        <end position="25"/>
    </location>
</feature>
<protein>
    <submittedName>
        <fullName evidence="3">Uncharacterized protein</fullName>
    </submittedName>
</protein>
<keyword evidence="4" id="KW-1185">Reference proteome</keyword>
<keyword evidence="2" id="KW-0472">Membrane</keyword>
<evidence type="ECO:0000313" key="3">
    <source>
        <dbReference type="EMBL" id="PKR78644.1"/>
    </source>
</evidence>
<dbReference type="EMBL" id="PJNH01000001">
    <property type="protein sequence ID" value="PKR78644.1"/>
    <property type="molecule type" value="Genomic_DNA"/>
</dbReference>
<dbReference type="Proteomes" id="UP000243524">
    <property type="component" value="Unassembled WGS sequence"/>
</dbReference>
<feature type="transmembrane region" description="Helical" evidence="2">
    <location>
        <begin position="37"/>
        <end position="58"/>
    </location>
</feature>
<evidence type="ECO:0000256" key="2">
    <source>
        <dbReference type="SAM" id="Phobius"/>
    </source>
</evidence>
<dbReference type="RefSeq" id="WP_101330387.1">
    <property type="nucleotide sequence ID" value="NZ_PJNH01000001.1"/>
</dbReference>
<accession>A0A2I0QWF4</accession>
<keyword evidence="2" id="KW-0812">Transmembrane</keyword>
<sequence length="116" mass="13299">MVGNFWWNILIASFFSVYVFILSILSMSPLFAILRALATFVIIYLIVYMFRMLAQFILTDKKNDTSSGIVDHSSSVSREKVDGNDEESSDDVSEEQARETAEAIRQMMNDSKQQER</sequence>
<feature type="region of interest" description="Disordered" evidence="1">
    <location>
        <begin position="64"/>
        <end position="116"/>
    </location>
</feature>